<dbReference type="EMBL" id="JAQIZZ010000007">
    <property type="protein sequence ID" value="KAJ5532431.1"/>
    <property type="molecule type" value="Genomic_DNA"/>
</dbReference>
<evidence type="ECO:0000256" key="4">
    <source>
        <dbReference type="ARBA" id="ARBA00012632"/>
    </source>
</evidence>
<evidence type="ECO:0000256" key="7">
    <source>
        <dbReference type="ARBA" id="ARBA00023157"/>
    </source>
</evidence>
<comment type="subunit">
    <text evidence="3">Monomer.</text>
</comment>
<comment type="similarity">
    <text evidence="2">Belongs to the histidine acid phosphatase family.</text>
</comment>
<reference evidence="20 21" key="1">
    <citation type="journal article" date="2023" name="IMA Fungus">
        <title>Comparative genomic study of the Penicillium genus elucidates a diverse pangenome and 15 lateral gene transfer events.</title>
        <authorList>
            <person name="Petersen C."/>
            <person name="Sorensen T."/>
            <person name="Nielsen M.R."/>
            <person name="Sondergaard T.E."/>
            <person name="Sorensen J.L."/>
            <person name="Fitzpatrick D.A."/>
            <person name="Frisvad J.C."/>
            <person name="Nielsen K.L."/>
        </authorList>
    </citation>
    <scope>NUCLEOTIDE SEQUENCE [LARGE SCALE GENOMIC DNA]</scope>
    <source>
        <strain evidence="20 21">IBT 35679</strain>
    </source>
</reference>
<dbReference type="GO" id="GO:0003993">
    <property type="term" value="F:acid phosphatase activity"/>
    <property type="evidence" value="ECO:0007669"/>
    <property type="project" value="TreeGrafter"/>
</dbReference>
<keyword evidence="5" id="KW-0964">Secreted</keyword>
<feature type="transmembrane region" description="Helical" evidence="19">
    <location>
        <begin position="36"/>
        <end position="56"/>
    </location>
</feature>
<evidence type="ECO:0000256" key="12">
    <source>
        <dbReference type="ARBA" id="ARBA00043675"/>
    </source>
</evidence>
<evidence type="ECO:0000256" key="5">
    <source>
        <dbReference type="ARBA" id="ARBA00022525"/>
    </source>
</evidence>
<keyword evidence="6" id="KW-0378">Hydrolase</keyword>
<evidence type="ECO:0000256" key="6">
    <source>
        <dbReference type="ARBA" id="ARBA00022801"/>
    </source>
</evidence>
<evidence type="ECO:0000256" key="17">
    <source>
        <dbReference type="ARBA" id="ARBA00044262"/>
    </source>
</evidence>
<gene>
    <name evidence="20" type="ORF">N7494_008983</name>
</gene>
<dbReference type="PROSITE" id="PS00616">
    <property type="entry name" value="HIS_ACID_PHOSPHAT_1"/>
    <property type="match status" value="1"/>
</dbReference>
<evidence type="ECO:0000256" key="1">
    <source>
        <dbReference type="ARBA" id="ARBA00004613"/>
    </source>
</evidence>
<comment type="subcellular location">
    <subcellularLocation>
        <location evidence="1">Secreted</location>
    </subcellularLocation>
</comment>
<keyword evidence="19" id="KW-0472">Membrane</keyword>
<keyword evidence="21" id="KW-1185">Reference proteome</keyword>
<evidence type="ECO:0000313" key="21">
    <source>
        <dbReference type="Proteomes" id="UP001220324"/>
    </source>
</evidence>
<protein>
    <recommendedName>
        <fullName evidence="16">Phytase A</fullName>
        <ecNumber evidence="4">3.1.3.8</ecNumber>
    </recommendedName>
    <alternativeName>
        <fullName evidence="17">Histidine acid phosphatase phyA</fullName>
    </alternativeName>
    <alternativeName>
        <fullName evidence="10">Myo-inositol hexakisphosphate phosphohydrolase A</fullName>
    </alternativeName>
    <alternativeName>
        <fullName evidence="9">Myo-inositol-hexaphosphate 3-phosphohydrolase A</fullName>
    </alternativeName>
</protein>
<sequence length="533" mass="58609">MVGQRNQYTPPEEECLLGDSSEATPHKSSSPTWRRLRIIALITAILGALALVLLYVTNGYEPSSGSVESVERRSPDQPLVASYRSKKQVVHRPHACDSVRSGYECFSDISHRWGQYSPYFSLAEEGVSNAVPQQCDVTFVQVLSRHGARYPTASKSKSYAELIEAIQANATAYKNNTAFLRSYNYTLGSDDLTTFGEREMVNSGIKFYERYEALARDNVPFIRSSGSSRVVESGKLFIKGFQHTKQQDKHALHAQAAPTVNVVISEDAGSNNTLNHNTCTAFEASTVGDDVTDNYTAIFAPPIQTRLQSLLPGVILSLDDVTYLMDMCAYDTISDTVDGSKKSDFCALFTEHEWSEYNYYQSLGKYYGYGAGNPLGPTQGVGFVNELIARLTRTPVRDHTSTNHTLDNGPGAATTFPLNRTIYADFTHDNGLIPIFFALGLYNSTATLPTTHIQSASAADGFSAAWTVPFGARAYIEMMQCTAEKEPLVRILVNDRVVPLQGCDVDALGRCKKGDFINALSFAREGGDWASCY</sequence>
<keyword evidence="19" id="KW-0812">Transmembrane</keyword>
<dbReference type="PANTHER" id="PTHR20963">
    <property type="entry name" value="MULTIPLE INOSITOL POLYPHOSPHATE PHOSPHATASE-RELATED"/>
    <property type="match status" value="1"/>
</dbReference>
<dbReference type="Pfam" id="PF00328">
    <property type="entry name" value="His_Phos_2"/>
    <property type="match status" value="1"/>
</dbReference>
<dbReference type="InterPro" id="IPR033379">
    <property type="entry name" value="Acid_Pase_AS"/>
</dbReference>
<dbReference type="SUPFAM" id="SSF53254">
    <property type="entry name" value="Phosphoglycerate mutase-like"/>
    <property type="match status" value="1"/>
</dbReference>
<comment type="catalytic activity">
    <reaction evidence="14">
        <text>1D-myo-inositol 1,2,4,5,6-pentakisphosphate + H2O = 1D-myo-inositol 1,2,5,6-tetrakisphosphate + phosphate</text>
        <dbReference type="Rhea" id="RHEA:77115"/>
        <dbReference type="ChEBI" id="CHEBI:15377"/>
        <dbReference type="ChEBI" id="CHEBI:43474"/>
        <dbReference type="ChEBI" id="CHEBI:57798"/>
        <dbReference type="ChEBI" id="CHEBI:195535"/>
    </reaction>
    <physiologicalReaction direction="left-to-right" evidence="14">
        <dbReference type="Rhea" id="RHEA:77116"/>
    </physiologicalReaction>
</comment>
<evidence type="ECO:0000313" key="20">
    <source>
        <dbReference type="EMBL" id="KAJ5532431.1"/>
    </source>
</evidence>
<evidence type="ECO:0000256" key="19">
    <source>
        <dbReference type="SAM" id="Phobius"/>
    </source>
</evidence>
<evidence type="ECO:0000256" key="10">
    <source>
        <dbReference type="ARBA" id="ARBA00042300"/>
    </source>
</evidence>
<name>A0AAD6GCE6_9EURO</name>
<comment type="catalytic activity">
    <reaction evidence="13">
        <text>1D-myo-inositol 1,2,6-trisphosphate + H2O = 1D-myo-inositol 1,2-bisphosphate + phosphate</text>
        <dbReference type="Rhea" id="RHEA:77131"/>
        <dbReference type="ChEBI" id="CHEBI:15377"/>
        <dbReference type="ChEBI" id="CHEBI:43474"/>
        <dbReference type="ChEBI" id="CHEBI:195537"/>
        <dbReference type="ChEBI" id="CHEBI:195539"/>
    </reaction>
    <physiologicalReaction direction="left-to-right" evidence="13">
        <dbReference type="Rhea" id="RHEA:77132"/>
    </physiologicalReaction>
</comment>
<evidence type="ECO:0000256" key="13">
    <source>
        <dbReference type="ARBA" id="ARBA00043721"/>
    </source>
</evidence>
<proteinExistence type="inferred from homology"/>
<evidence type="ECO:0000256" key="15">
    <source>
        <dbReference type="ARBA" id="ARBA00043788"/>
    </source>
</evidence>
<comment type="catalytic activity">
    <reaction evidence="11">
        <text>1D-myo-inositol 1,2,5,6-tetrakisphosphate + H2O = 1D-myo-inositol 1,2,6-trisphosphate + phosphate</text>
        <dbReference type="Rhea" id="RHEA:77119"/>
        <dbReference type="ChEBI" id="CHEBI:15377"/>
        <dbReference type="ChEBI" id="CHEBI:43474"/>
        <dbReference type="ChEBI" id="CHEBI:195535"/>
        <dbReference type="ChEBI" id="CHEBI:195537"/>
    </reaction>
    <physiologicalReaction direction="left-to-right" evidence="11">
        <dbReference type="Rhea" id="RHEA:77120"/>
    </physiologicalReaction>
</comment>
<keyword evidence="19" id="KW-1133">Transmembrane helix</keyword>
<keyword evidence="8" id="KW-0325">Glycoprotein</keyword>
<dbReference type="EC" id="3.1.3.8" evidence="4"/>
<dbReference type="Proteomes" id="UP001220324">
    <property type="component" value="Unassembled WGS sequence"/>
</dbReference>
<dbReference type="PANTHER" id="PTHR20963:SF24">
    <property type="entry name" value="3-PHYTASE B"/>
    <property type="match status" value="1"/>
</dbReference>
<evidence type="ECO:0000256" key="2">
    <source>
        <dbReference type="ARBA" id="ARBA00005375"/>
    </source>
</evidence>
<dbReference type="GO" id="GO:0016158">
    <property type="term" value="F:inositol hexakisphosphate 3-phosphatase activity"/>
    <property type="evidence" value="ECO:0007669"/>
    <property type="project" value="UniProtKB-EC"/>
</dbReference>
<keyword evidence="7" id="KW-1015">Disulfide bond</keyword>
<evidence type="ECO:0000256" key="16">
    <source>
        <dbReference type="ARBA" id="ARBA00044106"/>
    </source>
</evidence>
<comment type="caution">
    <text evidence="20">The sequence shown here is derived from an EMBL/GenBank/DDBJ whole genome shotgun (WGS) entry which is preliminary data.</text>
</comment>
<comment type="catalytic activity">
    <reaction evidence="15">
        <text>1D-myo-inositol hexakisphosphate + H2O = 1D-myo-inositol 1,2,4,5,6-pentakisphosphate + phosphate</text>
        <dbReference type="Rhea" id="RHEA:16989"/>
        <dbReference type="ChEBI" id="CHEBI:15377"/>
        <dbReference type="ChEBI" id="CHEBI:43474"/>
        <dbReference type="ChEBI" id="CHEBI:57798"/>
        <dbReference type="ChEBI" id="CHEBI:58130"/>
        <dbReference type="EC" id="3.1.3.8"/>
    </reaction>
    <physiologicalReaction direction="left-to-right" evidence="15">
        <dbReference type="Rhea" id="RHEA:16990"/>
    </physiologicalReaction>
</comment>
<evidence type="ECO:0000256" key="8">
    <source>
        <dbReference type="ARBA" id="ARBA00023180"/>
    </source>
</evidence>
<dbReference type="Gene3D" id="3.40.50.1240">
    <property type="entry name" value="Phosphoglycerate mutase-like"/>
    <property type="match status" value="1"/>
</dbReference>
<organism evidence="20 21">
    <name type="scientific">Penicillium frequentans</name>
    <dbReference type="NCBI Taxonomy" id="3151616"/>
    <lineage>
        <taxon>Eukaryota</taxon>
        <taxon>Fungi</taxon>
        <taxon>Dikarya</taxon>
        <taxon>Ascomycota</taxon>
        <taxon>Pezizomycotina</taxon>
        <taxon>Eurotiomycetes</taxon>
        <taxon>Eurotiomycetidae</taxon>
        <taxon>Eurotiales</taxon>
        <taxon>Aspergillaceae</taxon>
        <taxon>Penicillium</taxon>
    </lineage>
</organism>
<evidence type="ECO:0000256" key="3">
    <source>
        <dbReference type="ARBA" id="ARBA00011245"/>
    </source>
</evidence>
<dbReference type="PROSITE" id="PS00778">
    <property type="entry name" value="HIS_ACID_PHOSPHAT_2"/>
    <property type="match status" value="1"/>
</dbReference>
<comment type="catalytic activity">
    <reaction evidence="12">
        <text>1D-myo-inositol 1,2-bisphosphate + H2O = 1D-myo-inositol 2-phosphate + phosphate</text>
        <dbReference type="Rhea" id="RHEA:77135"/>
        <dbReference type="ChEBI" id="CHEBI:15377"/>
        <dbReference type="ChEBI" id="CHEBI:43474"/>
        <dbReference type="ChEBI" id="CHEBI:84142"/>
        <dbReference type="ChEBI" id="CHEBI:195539"/>
    </reaction>
    <physiologicalReaction direction="left-to-right" evidence="12">
        <dbReference type="Rhea" id="RHEA:77136"/>
    </physiologicalReaction>
</comment>
<evidence type="ECO:0000256" key="11">
    <source>
        <dbReference type="ARBA" id="ARBA00043670"/>
    </source>
</evidence>
<feature type="region of interest" description="Disordered" evidence="18">
    <location>
        <begin position="1"/>
        <end position="29"/>
    </location>
</feature>
<dbReference type="CDD" id="cd07061">
    <property type="entry name" value="HP_HAP_like"/>
    <property type="match status" value="1"/>
</dbReference>
<evidence type="ECO:0000256" key="9">
    <source>
        <dbReference type="ARBA" id="ARBA00041857"/>
    </source>
</evidence>
<dbReference type="GO" id="GO:0005576">
    <property type="term" value="C:extracellular region"/>
    <property type="evidence" value="ECO:0007669"/>
    <property type="project" value="UniProtKB-SubCell"/>
</dbReference>
<dbReference type="InterPro" id="IPR029033">
    <property type="entry name" value="His_PPase_superfam"/>
</dbReference>
<evidence type="ECO:0000256" key="14">
    <source>
        <dbReference type="ARBA" id="ARBA00043748"/>
    </source>
</evidence>
<dbReference type="FunFam" id="3.40.50.1240:FF:000027">
    <property type="entry name" value="3-phytase A"/>
    <property type="match status" value="1"/>
</dbReference>
<dbReference type="InterPro" id="IPR000560">
    <property type="entry name" value="His_Pase_clade-2"/>
</dbReference>
<evidence type="ECO:0000256" key="18">
    <source>
        <dbReference type="SAM" id="MobiDB-lite"/>
    </source>
</evidence>
<dbReference type="AlphaFoldDB" id="A0AAD6GCE6"/>
<accession>A0AAD6GCE6</accession>